<evidence type="ECO:0000313" key="2">
    <source>
        <dbReference type="Proteomes" id="UP000238034"/>
    </source>
</evidence>
<comment type="caution">
    <text evidence="1">The sequence shown here is derived from an EMBL/GenBank/DDBJ whole genome shotgun (WGS) entry which is preliminary data.</text>
</comment>
<sequence length="84" mass="9567">MKQLFFICHETETAVQAGISNAGIPCIEKERIAAMNAFITINHQKPIIPLWDDDDEFENILDTYTFITVDDANKSIYNDTSLDQ</sequence>
<dbReference type="RefSeq" id="WP_106293500.1">
    <property type="nucleotide sequence ID" value="NZ_PVTH01000006.1"/>
</dbReference>
<dbReference type="AlphaFoldDB" id="A0A2T0U3B4"/>
<protein>
    <submittedName>
        <fullName evidence="1">Uncharacterized protein</fullName>
    </submittedName>
</protein>
<keyword evidence="2" id="KW-1185">Reference proteome</keyword>
<proteinExistence type="predicted"/>
<accession>A0A2T0U3B4</accession>
<gene>
    <name evidence="1" type="ORF">B0I27_106165</name>
</gene>
<dbReference type="Proteomes" id="UP000238034">
    <property type="component" value="Unassembled WGS sequence"/>
</dbReference>
<evidence type="ECO:0000313" key="1">
    <source>
        <dbReference type="EMBL" id="PRY52404.1"/>
    </source>
</evidence>
<dbReference type="EMBL" id="PVTH01000006">
    <property type="protein sequence ID" value="PRY52404.1"/>
    <property type="molecule type" value="Genomic_DNA"/>
</dbReference>
<name>A0A2T0U3B4_9SPHI</name>
<organism evidence="1 2">
    <name type="scientific">Arcticibacter pallidicorallinus</name>
    <dbReference type="NCBI Taxonomy" id="1259464"/>
    <lineage>
        <taxon>Bacteria</taxon>
        <taxon>Pseudomonadati</taxon>
        <taxon>Bacteroidota</taxon>
        <taxon>Sphingobacteriia</taxon>
        <taxon>Sphingobacteriales</taxon>
        <taxon>Sphingobacteriaceae</taxon>
        <taxon>Arcticibacter</taxon>
    </lineage>
</organism>
<reference evidence="1 2" key="1">
    <citation type="submission" date="2018-03" db="EMBL/GenBank/DDBJ databases">
        <title>Genomic Encyclopedia of Type Strains, Phase III (KMG-III): the genomes of soil and plant-associated and newly described type strains.</title>
        <authorList>
            <person name="Whitman W."/>
        </authorList>
    </citation>
    <scope>NUCLEOTIDE SEQUENCE [LARGE SCALE GENOMIC DNA]</scope>
    <source>
        <strain evidence="1 2">CGMCC 1.9313</strain>
    </source>
</reference>
<dbReference type="OrthoDB" id="798289at2"/>